<dbReference type="Proteomes" id="UP000002964">
    <property type="component" value="Unassembled WGS sequence"/>
</dbReference>
<feature type="chain" id="PRO_5003617337" evidence="1">
    <location>
        <begin position="26"/>
        <end position="73"/>
    </location>
</feature>
<reference evidence="3" key="1">
    <citation type="submission" date="2011-06" db="EMBL/GenBank/DDBJ databases">
        <authorList>
            <consortium name="US DOE Joint Genome Institute (JGI-PGF)"/>
            <person name="Lucas S."/>
            <person name="Han J."/>
            <person name="Lapidus A."/>
            <person name="Cheng J.-F."/>
            <person name="Goodwin L."/>
            <person name="Pitluck S."/>
            <person name="Peters L."/>
            <person name="Land M.L."/>
            <person name="Hauser L."/>
            <person name="Vogl K."/>
            <person name="Liu Z."/>
            <person name="Overmann J."/>
            <person name="Frigaard N.-U."/>
            <person name="Bryant D.A."/>
            <person name="Woyke T.J."/>
        </authorList>
    </citation>
    <scope>NUCLEOTIDE SEQUENCE [LARGE SCALE GENOMIC DNA]</scope>
    <source>
        <strain evidence="3">970</strain>
    </source>
</reference>
<name>H8YVY9_9GAMM</name>
<sequence length="73" mass="7878">MMHHSIALTGSITLVFALMATTLIADDSASTQLANPASVNCHKQGGELSIRQRPNGGEYGICVFEENRQCEEL</sequence>
<protein>
    <submittedName>
        <fullName evidence="2">Putative hemolysin</fullName>
    </submittedName>
</protein>
<dbReference type="Pfam" id="PF03891">
    <property type="entry name" value="DUF333"/>
    <property type="match status" value="1"/>
</dbReference>
<gene>
    <name evidence="2" type="ORF">Thi970DRAFT_00291</name>
</gene>
<keyword evidence="3" id="KW-1185">Reference proteome</keyword>
<dbReference type="InterPro" id="IPR005590">
    <property type="entry name" value="DUF333"/>
</dbReference>
<evidence type="ECO:0000256" key="1">
    <source>
        <dbReference type="SAM" id="SignalP"/>
    </source>
</evidence>
<dbReference type="EMBL" id="JH603164">
    <property type="protein sequence ID" value="EIC23780.1"/>
    <property type="molecule type" value="Genomic_DNA"/>
</dbReference>
<reference evidence="2 3" key="2">
    <citation type="submission" date="2011-11" db="EMBL/GenBank/DDBJ databases">
        <authorList>
            <consortium name="US DOE Joint Genome Institute"/>
            <person name="Lucas S."/>
            <person name="Han J."/>
            <person name="Lapidus A."/>
            <person name="Cheng J.-F."/>
            <person name="Goodwin L."/>
            <person name="Pitluck S."/>
            <person name="Peters L."/>
            <person name="Ovchinnikova G."/>
            <person name="Zhang X."/>
            <person name="Detter J.C."/>
            <person name="Han C."/>
            <person name="Tapia R."/>
            <person name="Land M."/>
            <person name="Hauser L."/>
            <person name="Kyrpides N."/>
            <person name="Ivanova N."/>
            <person name="Pagani I."/>
            <person name="Vogl K."/>
            <person name="Liu Z."/>
            <person name="Overmann J."/>
            <person name="Frigaard N.-U."/>
            <person name="Bryant D."/>
            <person name="Woyke T."/>
        </authorList>
    </citation>
    <scope>NUCLEOTIDE SEQUENCE [LARGE SCALE GENOMIC DNA]</scope>
    <source>
        <strain evidence="2 3">970</strain>
    </source>
</reference>
<dbReference type="RefSeq" id="WP_009146754.1">
    <property type="nucleotide sequence ID" value="NZ_CP121471.1"/>
</dbReference>
<dbReference type="HOGENOM" id="CLU_155318_1_1_6"/>
<feature type="signal peptide" evidence="1">
    <location>
        <begin position="1"/>
        <end position="25"/>
    </location>
</feature>
<evidence type="ECO:0000313" key="2">
    <source>
        <dbReference type="EMBL" id="EIC23780.1"/>
    </source>
</evidence>
<organism evidence="2 3">
    <name type="scientific">Thiorhodovibrio frisius</name>
    <dbReference type="NCBI Taxonomy" id="631362"/>
    <lineage>
        <taxon>Bacteria</taxon>
        <taxon>Pseudomonadati</taxon>
        <taxon>Pseudomonadota</taxon>
        <taxon>Gammaproteobacteria</taxon>
        <taxon>Chromatiales</taxon>
        <taxon>Chromatiaceae</taxon>
        <taxon>Thiorhodovibrio</taxon>
    </lineage>
</organism>
<dbReference type="AlphaFoldDB" id="H8YVY9"/>
<proteinExistence type="predicted"/>
<accession>H8YVY9</accession>
<evidence type="ECO:0000313" key="3">
    <source>
        <dbReference type="Proteomes" id="UP000002964"/>
    </source>
</evidence>
<keyword evidence="1" id="KW-0732">Signal</keyword>